<dbReference type="PANTHER" id="PTHR30069:SF29">
    <property type="entry name" value="HEMOGLOBIN AND HEMOGLOBIN-HAPTOGLOBIN-BINDING PROTEIN 1-RELATED"/>
    <property type="match status" value="1"/>
</dbReference>
<keyword evidence="9 10" id="KW-0998">Cell outer membrane</keyword>
<protein>
    <submittedName>
        <fullName evidence="15">TonB-dependent receptor</fullName>
    </submittedName>
</protein>
<gene>
    <name evidence="15" type="ORF">FUA23_06640</name>
</gene>
<evidence type="ECO:0000256" key="10">
    <source>
        <dbReference type="PROSITE-ProRule" id="PRU01360"/>
    </source>
</evidence>
<evidence type="ECO:0000256" key="12">
    <source>
        <dbReference type="SAM" id="SignalP"/>
    </source>
</evidence>
<accession>A0A5C7FIR3</accession>
<dbReference type="Gene3D" id="2.170.130.10">
    <property type="entry name" value="TonB-dependent receptor, plug domain"/>
    <property type="match status" value="1"/>
</dbReference>
<keyword evidence="16" id="KW-1185">Reference proteome</keyword>
<evidence type="ECO:0000256" key="8">
    <source>
        <dbReference type="ARBA" id="ARBA00023170"/>
    </source>
</evidence>
<keyword evidence="2 10" id="KW-0813">Transport</keyword>
<evidence type="ECO:0000256" key="11">
    <source>
        <dbReference type="RuleBase" id="RU003357"/>
    </source>
</evidence>
<evidence type="ECO:0000256" key="5">
    <source>
        <dbReference type="ARBA" id="ARBA00022729"/>
    </source>
</evidence>
<dbReference type="InterPro" id="IPR039426">
    <property type="entry name" value="TonB-dep_rcpt-like"/>
</dbReference>
<comment type="caution">
    <text evidence="15">The sequence shown here is derived from an EMBL/GenBank/DDBJ whole genome shotgun (WGS) entry which is preliminary data.</text>
</comment>
<evidence type="ECO:0000256" key="9">
    <source>
        <dbReference type="ARBA" id="ARBA00023237"/>
    </source>
</evidence>
<comment type="similarity">
    <text evidence="10 11">Belongs to the TonB-dependent receptor family.</text>
</comment>
<dbReference type="EMBL" id="VOXD01000007">
    <property type="protein sequence ID" value="TXF90459.1"/>
    <property type="molecule type" value="Genomic_DNA"/>
</dbReference>
<dbReference type="PROSITE" id="PS52016">
    <property type="entry name" value="TONB_DEPENDENT_REC_3"/>
    <property type="match status" value="1"/>
</dbReference>
<evidence type="ECO:0000256" key="3">
    <source>
        <dbReference type="ARBA" id="ARBA00022452"/>
    </source>
</evidence>
<dbReference type="Pfam" id="PF13715">
    <property type="entry name" value="CarbopepD_reg_2"/>
    <property type="match status" value="1"/>
</dbReference>
<dbReference type="InterPro" id="IPR000531">
    <property type="entry name" value="Beta-barrel_TonB"/>
</dbReference>
<dbReference type="Gene3D" id="2.60.40.1120">
    <property type="entry name" value="Carboxypeptidase-like, regulatory domain"/>
    <property type="match status" value="1"/>
</dbReference>
<dbReference type="Pfam" id="PF07715">
    <property type="entry name" value="Plug"/>
    <property type="match status" value="1"/>
</dbReference>
<evidence type="ECO:0000256" key="1">
    <source>
        <dbReference type="ARBA" id="ARBA00004571"/>
    </source>
</evidence>
<dbReference type="InterPro" id="IPR036942">
    <property type="entry name" value="Beta-barrel_TonB_sf"/>
</dbReference>
<dbReference type="GO" id="GO:0044718">
    <property type="term" value="P:siderophore transmembrane transport"/>
    <property type="evidence" value="ECO:0007669"/>
    <property type="project" value="TreeGrafter"/>
</dbReference>
<evidence type="ECO:0000256" key="2">
    <source>
        <dbReference type="ARBA" id="ARBA00022448"/>
    </source>
</evidence>
<keyword evidence="3 10" id="KW-1134">Transmembrane beta strand</keyword>
<keyword evidence="6 11" id="KW-0798">TonB box</keyword>
<evidence type="ECO:0000256" key="4">
    <source>
        <dbReference type="ARBA" id="ARBA00022692"/>
    </source>
</evidence>
<dbReference type="AlphaFoldDB" id="A0A5C7FIR3"/>
<feature type="signal peptide" evidence="12">
    <location>
        <begin position="1"/>
        <end position="21"/>
    </location>
</feature>
<keyword evidence="8 15" id="KW-0675">Receptor</keyword>
<dbReference type="Pfam" id="PF00593">
    <property type="entry name" value="TonB_dep_Rec_b-barrel"/>
    <property type="match status" value="1"/>
</dbReference>
<evidence type="ECO:0000259" key="13">
    <source>
        <dbReference type="Pfam" id="PF00593"/>
    </source>
</evidence>
<comment type="subcellular location">
    <subcellularLocation>
        <location evidence="1 10">Cell outer membrane</location>
        <topology evidence="1 10">Multi-pass membrane protein</topology>
    </subcellularLocation>
</comment>
<name>A0A5C7FIR3_9BACT</name>
<dbReference type="RefSeq" id="WP_147929940.1">
    <property type="nucleotide sequence ID" value="NZ_VOXD01000007.1"/>
</dbReference>
<dbReference type="GO" id="GO:0015344">
    <property type="term" value="F:siderophore uptake transmembrane transporter activity"/>
    <property type="evidence" value="ECO:0007669"/>
    <property type="project" value="TreeGrafter"/>
</dbReference>
<proteinExistence type="inferred from homology"/>
<feature type="domain" description="TonB-dependent receptor-like beta-barrel" evidence="13">
    <location>
        <begin position="339"/>
        <end position="805"/>
    </location>
</feature>
<reference evidence="15 16" key="1">
    <citation type="submission" date="2019-08" db="EMBL/GenBank/DDBJ databases">
        <title>Lewinella sp. strain SSH13 Genome sequencing and assembly.</title>
        <authorList>
            <person name="Kim I."/>
        </authorList>
    </citation>
    <scope>NUCLEOTIDE SEQUENCE [LARGE SCALE GENOMIC DNA]</scope>
    <source>
        <strain evidence="15 16">SSH13</strain>
    </source>
</reference>
<dbReference type="InterPro" id="IPR012910">
    <property type="entry name" value="Plug_dom"/>
</dbReference>
<dbReference type="InterPro" id="IPR037066">
    <property type="entry name" value="Plug_dom_sf"/>
</dbReference>
<evidence type="ECO:0000256" key="7">
    <source>
        <dbReference type="ARBA" id="ARBA00023136"/>
    </source>
</evidence>
<keyword evidence="4 10" id="KW-0812">Transmembrane</keyword>
<evidence type="ECO:0000256" key="6">
    <source>
        <dbReference type="ARBA" id="ARBA00023077"/>
    </source>
</evidence>
<evidence type="ECO:0000259" key="14">
    <source>
        <dbReference type="Pfam" id="PF07715"/>
    </source>
</evidence>
<feature type="domain" description="TonB-dependent receptor plug" evidence="14">
    <location>
        <begin position="116"/>
        <end position="239"/>
    </location>
</feature>
<organism evidence="15 16">
    <name type="scientific">Neolewinella aurantiaca</name>
    <dbReference type="NCBI Taxonomy" id="2602767"/>
    <lineage>
        <taxon>Bacteria</taxon>
        <taxon>Pseudomonadati</taxon>
        <taxon>Bacteroidota</taxon>
        <taxon>Saprospiria</taxon>
        <taxon>Saprospirales</taxon>
        <taxon>Lewinellaceae</taxon>
        <taxon>Neolewinella</taxon>
    </lineage>
</organism>
<feature type="chain" id="PRO_5022671734" evidence="12">
    <location>
        <begin position="22"/>
        <end position="937"/>
    </location>
</feature>
<evidence type="ECO:0000313" key="16">
    <source>
        <dbReference type="Proteomes" id="UP000321907"/>
    </source>
</evidence>
<evidence type="ECO:0000313" key="15">
    <source>
        <dbReference type="EMBL" id="TXF90459.1"/>
    </source>
</evidence>
<dbReference type="PANTHER" id="PTHR30069">
    <property type="entry name" value="TONB-DEPENDENT OUTER MEMBRANE RECEPTOR"/>
    <property type="match status" value="1"/>
</dbReference>
<dbReference type="OrthoDB" id="9768177at2"/>
<sequence>MHRFNLLFWVLMLSGFTALQAQNTVTGTVTDNSGETLIGASVFVEGTTTGTVTGIDGDFSLTIPGNAENLMVTYTGFETQRIPLVQGQTVYDIVLSEGVNLQEIVVSGQGVGIERKRLTTTVDVITSEQLELAPVTQLDQILQSRIPGAQIRLSSGQPGTASIIRNRGPLSANGSSTPVIIIDGVRVDNLNSNASLSLDTGGASSSALADIPVESIARVEFIRGGAATTLYGADAANGVIQIFTKKGTAGQARLSGGVLVGSMVGEEKFLRFEETADILFEPGLVQQYRLGVDGGSDKATYNFSGSFYDDDGFNDINSQRRINARFGASAKLNSKLEYNGSAAFSSNYFTRDYNANTSFARFGGIEGGNYGLINEASAGRIDTITQELRLAGELTDITEAVRRFQTSQQLTYKPFRGFTSRLILGLDSRRSRQDEIATNALLISKGAVAEGTADQGSITRATRDFVTFTSDLALGYEFDAGDFTFTTSAGAQLFRNQDEQLLLGGTNLVEGSTSFNNTAERTTTEFFRAIAFGGFYLAENIGYKNKLFLDLGTRWDFNSAFGDDIGLINLKRIGLRYSLTDEAFMQTGSISNIVTRASFRANYGEASNFPTPFARDQVFNSNAYFGLPAYTFGNPGNSELGPEIVKSLEFGGDFSFLRGRIGVNVTYYNTITEDAIFTPAGLPSSGQLAQEANVGEIENKGWEFETNFSIVETKDVDFTVSASLTTNENTVTDAGGSPEFSVGGFTFLGSFVAEGQPLGYLRGALATIDENGEFSAKSNSYLGKPNPDGYGTVGFNLRYKRFNLFASSDYQYGAQGVAVDDVLRYFSGVEDEGRIPEEAAAQAGSFFDLAGYWVEDTDFLKVRNVGLSYNVPVENSTFSYLKIGFNMRNPFIFASSSFDPEVTGAGIGSQGGFAAGGFGYGTESAPKQYLFSIDFGF</sequence>
<dbReference type="Proteomes" id="UP000321907">
    <property type="component" value="Unassembled WGS sequence"/>
</dbReference>
<dbReference type="InterPro" id="IPR008969">
    <property type="entry name" value="CarboxyPept-like_regulatory"/>
</dbReference>
<dbReference type="SUPFAM" id="SSF56935">
    <property type="entry name" value="Porins"/>
    <property type="match status" value="1"/>
</dbReference>
<dbReference type="GO" id="GO:0009279">
    <property type="term" value="C:cell outer membrane"/>
    <property type="evidence" value="ECO:0007669"/>
    <property type="project" value="UniProtKB-SubCell"/>
</dbReference>
<dbReference type="Gene3D" id="2.40.170.20">
    <property type="entry name" value="TonB-dependent receptor, beta-barrel domain"/>
    <property type="match status" value="1"/>
</dbReference>
<dbReference type="SUPFAM" id="SSF49464">
    <property type="entry name" value="Carboxypeptidase regulatory domain-like"/>
    <property type="match status" value="1"/>
</dbReference>
<keyword evidence="7 10" id="KW-0472">Membrane</keyword>
<keyword evidence="5 12" id="KW-0732">Signal</keyword>